<dbReference type="Gene3D" id="3.30.70.20">
    <property type="match status" value="1"/>
</dbReference>
<feature type="domain" description="4Fe-4S ferredoxin-type" evidence="4">
    <location>
        <begin position="64"/>
        <end position="93"/>
    </location>
</feature>
<evidence type="ECO:0000256" key="1">
    <source>
        <dbReference type="ARBA" id="ARBA00022723"/>
    </source>
</evidence>
<comment type="caution">
    <text evidence="5">The sequence shown here is derived from an EMBL/GenBank/DDBJ whole genome shotgun (WGS) entry which is preliminary data.</text>
</comment>
<dbReference type="InterPro" id="IPR017896">
    <property type="entry name" value="4Fe4S_Fe-S-bd"/>
</dbReference>
<keyword evidence="2" id="KW-0408">Iron</keyword>
<dbReference type="Proteomes" id="UP000214610">
    <property type="component" value="Unassembled WGS sequence"/>
</dbReference>
<dbReference type="PROSITE" id="PS00198">
    <property type="entry name" value="4FE4S_FER_1"/>
    <property type="match status" value="2"/>
</dbReference>
<gene>
    <name evidence="5" type="ORF">ADH67_12625</name>
</gene>
<dbReference type="InterPro" id="IPR017900">
    <property type="entry name" value="4Fe4S_Fe_S_CS"/>
</dbReference>
<dbReference type="SUPFAM" id="SSF53920">
    <property type="entry name" value="Fe-only hydrogenase"/>
    <property type="match status" value="1"/>
</dbReference>
<reference evidence="6" key="1">
    <citation type="submission" date="2017-05" db="EMBL/GenBank/DDBJ databases">
        <title>Improved OligoMM genomes.</title>
        <authorList>
            <person name="Garzetti D."/>
        </authorList>
    </citation>
    <scope>NUCLEOTIDE SEQUENCE [LARGE SCALE GENOMIC DNA]</scope>
    <source>
        <strain evidence="6">YL45</strain>
    </source>
</reference>
<evidence type="ECO:0000256" key="3">
    <source>
        <dbReference type="ARBA" id="ARBA00023014"/>
    </source>
</evidence>
<dbReference type="GO" id="GO:0046872">
    <property type="term" value="F:metal ion binding"/>
    <property type="evidence" value="ECO:0007669"/>
    <property type="project" value="UniProtKB-KW"/>
</dbReference>
<keyword evidence="1" id="KW-0479">Metal-binding</keyword>
<keyword evidence="3" id="KW-0411">Iron-sulfur</keyword>
<evidence type="ECO:0000313" key="6">
    <source>
        <dbReference type="Proteomes" id="UP000214610"/>
    </source>
</evidence>
<proteinExistence type="predicted"/>
<feature type="domain" description="4Fe-4S ferredoxin-type" evidence="4">
    <location>
        <begin position="34"/>
        <end position="63"/>
    </location>
</feature>
<accession>A0A227KCY0</accession>
<evidence type="ECO:0000259" key="4">
    <source>
        <dbReference type="PROSITE" id="PS51379"/>
    </source>
</evidence>
<dbReference type="PANTHER" id="PTHR11615">
    <property type="entry name" value="NITRATE, FORMATE, IRON DEHYDROGENASE"/>
    <property type="match status" value="1"/>
</dbReference>
<protein>
    <submittedName>
        <fullName evidence="5">Iron hydrogenase</fullName>
    </submittedName>
</protein>
<dbReference type="InterPro" id="IPR050340">
    <property type="entry name" value="Cytosolic_Fe-S_CAF"/>
</dbReference>
<dbReference type="Gene3D" id="3.40.950.10">
    <property type="entry name" value="Fe-only Hydrogenase (Larger Subunit), Chain L, domain 3"/>
    <property type="match status" value="1"/>
</dbReference>
<dbReference type="RefSeq" id="WP_066594204.1">
    <property type="nucleotide sequence ID" value="NZ_CAJTBZ010000030.1"/>
</dbReference>
<dbReference type="InterPro" id="IPR004108">
    <property type="entry name" value="Fe_hydrogenase_lsu_C"/>
</dbReference>
<keyword evidence="6" id="KW-1185">Reference proteome</keyword>
<dbReference type="InterPro" id="IPR009016">
    <property type="entry name" value="Fe_hydrogenase"/>
</dbReference>
<dbReference type="Pfam" id="PF02906">
    <property type="entry name" value="Fe_hyd_lg_C"/>
    <property type="match status" value="1"/>
</dbReference>
<evidence type="ECO:0000313" key="5">
    <source>
        <dbReference type="EMBL" id="OXE44307.1"/>
    </source>
</evidence>
<dbReference type="AlphaFoldDB" id="A0A227KCY0"/>
<dbReference type="SUPFAM" id="SSF54862">
    <property type="entry name" value="4Fe-4S ferredoxins"/>
    <property type="match status" value="1"/>
</dbReference>
<dbReference type="GO" id="GO:0051536">
    <property type="term" value="F:iron-sulfur cluster binding"/>
    <property type="evidence" value="ECO:0007669"/>
    <property type="project" value="UniProtKB-KW"/>
</dbReference>
<dbReference type="Pfam" id="PF14697">
    <property type="entry name" value="Fer4_21"/>
    <property type="match status" value="1"/>
</dbReference>
<dbReference type="GeneID" id="78362147"/>
<dbReference type="PROSITE" id="PS51379">
    <property type="entry name" value="4FE4S_FER_2"/>
    <property type="match status" value="2"/>
</dbReference>
<dbReference type="Gene3D" id="3.40.50.1780">
    <property type="match status" value="1"/>
</dbReference>
<dbReference type="EMBL" id="NHMP01000014">
    <property type="protein sequence ID" value="OXE44307.1"/>
    <property type="molecule type" value="Genomic_DNA"/>
</dbReference>
<name>A0A227KCY0_9BURK</name>
<sequence length="450" mass="49166">MTTMEVVTFRPPQGCRGEDGPDYQGNFRKGELRGIIKINSETCVGCDTCRKFCPVDAIDGGLGSIHKIRDNACVSCGQCLVACPFGAIEQMSFVDDVIKALDDPKKFVVAHPSPAVRVALAEEFGGQPGDLCTDQMLNALEKAGFVNYDVNQTADQTILEEGTEFIKKVRYWALGERGPEVDMMAHHPLPHFTSCCPGWVRNMEINFASAIPHVSTTKSPIQMGGALAKSWGAKHIWKKDPRDMVLVSITPCTAKIYEASRPEFVDAWKWNVAHGEIPKDTPAFPDIDYSLTTRDIAEVLRRKGINPLTMPTTHEVKQMEKYTGAGTIFGASGGVMEAALRTAYFILSGKELTNPDIISVRGYDSSLVEATIPIPLKAKNGEIFELRVAVVNGALQDLKKVMKIINEDKDRWHFIEVMNCPGGCVNGGGQPLQGSGSAWLAPTLPLPVKL</sequence>
<evidence type="ECO:0000256" key="2">
    <source>
        <dbReference type="ARBA" id="ARBA00023004"/>
    </source>
</evidence>
<organism evidence="5 6">
    <name type="scientific">Turicimonas muris</name>
    <dbReference type="NCBI Taxonomy" id="1796652"/>
    <lineage>
        <taxon>Bacteria</taxon>
        <taxon>Pseudomonadati</taxon>
        <taxon>Pseudomonadota</taxon>
        <taxon>Betaproteobacteria</taxon>
        <taxon>Burkholderiales</taxon>
        <taxon>Sutterellaceae</taxon>
        <taxon>Turicimonas</taxon>
    </lineage>
</organism>